<feature type="domain" description="Aldehyde dehydrogenase" evidence="5">
    <location>
        <begin position="120"/>
        <end position="601"/>
    </location>
</feature>
<dbReference type="InterPro" id="IPR016162">
    <property type="entry name" value="Ald_DH_N"/>
</dbReference>
<comment type="caution">
    <text evidence="6">The sequence shown here is derived from an EMBL/GenBank/DDBJ whole genome shotgun (WGS) entry which is preliminary data.</text>
</comment>
<keyword evidence="7" id="KW-1185">Reference proteome</keyword>
<evidence type="ECO:0000256" key="3">
    <source>
        <dbReference type="ARBA" id="ARBA00023002"/>
    </source>
</evidence>
<gene>
    <name evidence="6" type="ORF">QTG54_015878</name>
</gene>
<organism evidence="6 7">
    <name type="scientific">Skeletonema marinoi</name>
    <dbReference type="NCBI Taxonomy" id="267567"/>
    <lineage>
        <taxon>Eukaryota</taxon>
        <taxon>Sar</taxon>
        <taxon>Stramenopiles</taxon>
        <taxon>Ochrophyta</taxon>
        <taxon>Bacillariophyta</taxon>
        <taxon>Coscinodiscophyceae</taxon>
        <taxon>Thalassiosirophycidae</taxon>
        <taxon>Thalassiosirales</taxon>
        <taxon>Skeletonemataceae</taxon>
        <taxon>Skeletonema</taxon>
        <taxon>Skeletonema marinoi-dohrnii complex</taxon>
    </lineage>
</organism>
<keyword evidence="3 6" id="KW-0560">Oxidoreductase</keyword>
<dbReference type="InterPro" id="IPR015590">
    <property type="entry name" value="Aldehyde_DH_dom"/>
</dbReference>
<evidence type="ECO:0000313" key="7">
    <source>
        <dbReference type="Proteomes" id="UP001224775"/>
    </source>
</evidence>
<evidence type="ECO:0000256" key="4">
    <source>
        <dbReference type="ARBA" id="ARBA00030806"/>
    </source>
</evidence>
<dbReference type="PROSITE" id="PS00070">
    <property type="entry name" value="ALDEHYDE_DEHYDR_CYS"/>
    <property type="match status" value="1"/>
</dbReference>
<dbReference type="Gene3D" id="3.40.309.10">
    <property type="entry name" value="Aldehyde Dehydrogenase, Chain A, domain 2"/>
    <property type="match status" value="1"/>
</dbReference>
<name>A0AAD8XTQ3_9STRA</name>
<dbReference type="AlphaFoldDB" id="A0AAD8XTQ3"/>
<dbReference type="Gene3D" id="3.40.605.10">
    <property type="entry name" value="Aldehyde Dehydrogenase, Chain A, domain 1"/>
    <property type="match status" value="1"/>
</dbReference>
<dbReference type="Proteomes" id="UP001224775">
    <property type="component" value="Unassembled WGS sequence"/>
</dbReference>
<dbReference type="InterPro" id="IPR050740">
    <property type="entry name" value="Aldehyde_DH_Superfamily"/>
</dbReference>
<protein>
    <recommendedName>
        <fullName evidence="2">Succinate-semialdehyde dehydrogenase, mitochondrial</fullName>
        <ecNumber evidence="1">1.2.1.24</ecNumber>
    </recommendedName>
    <alternativeName>
        <fullName evidence="4">NAD(+)-dependent succinic semialdehyde dehydrogenase</fullName>
    </alternativeName>
</protein>
<dbReference type="Pfam" id="PF00171">
    <property type="entry name" value="Aldedh"/>
    <property type="match status" value="1"/>
</dbReference>
<accession>A0AAD8XTQ3</accession>
<dbReference type="GO" id="GO:0004777">
    <property type="term" value="F:succinate-semialdehyde dehydrogenase (NAD+) activity"/>
    <property type="evidence" value="ECO:0007669"/>
    <property type="project" value="UniProtKB-EC"/>
</dbReference>
<sequence length="632" mass="69124">MKQKLFHSSSSKLLVTITCLLSSKSRLLFASASDAAVISSPSSPRELSTQSSPTPPFITGRVFTNGIIQEVSSDDKMILAAGLGEMALADVFGCCSKSSSSSSSSDACSSSDDAKNMKRIIIGQMPQFTSQQSLVTLQSAIAAWDGGSGTWPQMTLHHRIKAVQTFIHHLQSKRTEIVTALMYEIGKNKVDAESEFDRTIQFIKQVIEYIQSNTHSEFGSDWDASNGSTRLFMKRAAIGIILCLGPYNYPLNETYATLIPALLMGNIILLKIPTTGGLSHLLTMEAFHKSFPPGTINFISGKGRVTMPPLMKSGRVDALAFIGASSAADRLIKDHPEPHRLKVFLQLEAKNMGVYMSNLFDDNEGTGEQVDWVSIMKETIAGTLSYNGQRCTALKLLFVPKDKSEGFASMLAERVENLHVGLPWEKKENPNDGTITYPQITPLPNRDRVEYMQALIQDAVSKGARVMNKNGGMIIGNQDESTLMVPAILYPVTPNCRLYTEEQFGPIIPIAHYDSLAEVITYAKDGKYGQQVSIFTSTSDHSHHSEESKIVADLIDRFSTVFGKININSQCGRSPDTAPFSGRRSSAMGVMSVSHALSEFSIPTLVSYKDDAGMTRNVIEGVEVHSNFLTTL</sequence>
<evidence type="ECO:0000256" key="2">
    <source>
        <dbReference type="ARBA" id="ARBA00019842"/>
    </source>
</evidence>
<evidence type="ECO:0000313" key="6">
    <source>
        <dbReference type="EMBL" id="KAK1733463.1"/>
    </source>
</evidence>
<proteinExistence type="predicted"/>
<dbReference type="EMBL" id="JATAAI010000049">
    <property type="protein sequence ID" value="KAK1733463.1"/>
    <property type="molecule type" value="Genomic_DNA"/>
</dbReference>
<reference evidence="6" key="1">
    <citation type="submission" date="2023-06" db="EMBL/GenBank/DDBJ databases">
        <title>Survivors Of The Sea: Transcriptome response of Skeletonema marinoi to long-term dormancy.</title>
        <authorList>
            <person name="Pinder M.I.M."/>
            <person name="Kourtchenko O."/>
            <person name="Robertson E.K."/>
            <person name="Larsson T."/>
            <person name="Maumus F."/>
            <person name="Osuna-Cruz C.M."/>
            <person name="Vancaester E."/>
            <person name="Stenow R."/>
            <person name="Vandepoele K."/>
            <person name="Ploug H."/>
            <person name="Bruchert V."/>
            <person name="Godhe A."/>
            <person name="Topel M."/>
        </authorList>
    </citation>
    <scope>NUCLEOTIDE SEQUENCE</scope>
    <source>
        <strain evidence="6">R05AC</strain>
    </source>
</reference>
<dbReference type="PANTHER" id="PTHR43353">
    <property type="entry name" value="SUCCINATE-SEMIALDEHYDE DEHYDROGENASE, MITOCHONDRIAL"/>
    <property type="match status" value="1"/>
</dbReference>
<dbReference type="InterPro" id="IPR016160">
    <property type="entry name" value="Ald_DH_CS_CYS"/>
</dbReference>
<dbReference type="PANTHER" id="PTHR43353:SF5">
    <property type="entry name" value="SUCCINATE-SEMIALDEHYDE DEHYDROGENASE, MITOCHONDRIAL"/>
    <property type="match status" value="1"/>
</dbReference>
<dbReference type="EC" id="1.2.1.24" evidence="1"/>
<dbReference type="InterPro" id="IPR016161">
    <property type="entry name" value="Ald_DH/histidinol_DH"/>
</dbReference>
<evidence type="ECO:0000259" key="5">
    <source>
        <dbReference type="Pfam" id="PF00171"/>
    </source>
</evidence>
<evidence type="ECO:0000256" key="1">
    <source>
        <dbReference type="ARBA" id="ARBA00013051"/>
    </source>
</evidence>
<dbReference type="SUPFAM" id="SSF53720">
    <property type="entry name" value="ALDH-like"/>
    <property type="match status" value="1"/>
</dbReference>
<dbReference type="InterPro" id="IPR016163">
    <property type="entry name" value="Ald_DH_C"/>
</dbReference>